<dbReference type="Proteomes" id="UP000198781">
    <property type="component" value="Unassembled WGS sequence"/>
</dbReference>
<keyword evidence="1" id="KW-1133">Transmembrane helix</keyword>
<gene>
    <name evidence="2" type="ORF">SAMN05192589_10429</name>
</gene>
<evidence type="ECO:0000313" key="2">
    <source>
        <dbReference type="EMBL" id="SDC99166.1"/>
    </source>
</evidence>
<sequence>MPQGAAPNAHGKRDTMNPTRLIGIVLIVAGALGLAYGGFSYTKDTTVVKVGPLEISAKEKETVNIPLWIGIGAIAVGGLLLVLGTKK</sequence>
<dbReference type="AlphaFoldDB" id="A0A1G6R5I5"/>
<proteinExistence type="predicted"/>
<dbReference type="EMBL" id="FMZC01000004">
    <property type="protein sequence ID" value="SDC99166.1"/>
    <property type="molecule type" value="Genomic_DNA"/>
</dbReference>
<evidence type="ECO:0008006" key="4">
    <source>
        <dbReference type="Google" id="ProtNLM"/>
    </source>
</evidence>
<dbReference type="STRING" id="187868.SAMN05192589_10429"/>
<reference evidence="2 3" key="1">
    <citation type="submission" date="2016-10" db="EMBL/GenBank/DDBJ databases">
        <authorList>
            <person name="de Groot N.N."/>
        </authorList>
    </citation>
    <scope>NUCLEOTIDE SEQUENCE [LARGE SCALE GENOMIC DNA]</scope>
    <source>
        <strain evidence="2 3">DSM 16619</strain>
    </source>
</reference>
<organism evidence="2 3">
    <name type="scientific">Paracidovorax valerianellae</name>
    <dbReference type="NCBI Taxonomy" id="187868"/>
    <lineage>
        <taxon>Bacteria</taxon>
        <taxon>Pseudomonadati</taxon>
        <taxon>Pseudomonadota</taxon>
        <taxon>Betaproteobacteria</taxon>
        <taxon>Burkholderiales</taxon>
        <taxon>Comamonadaceae</taxon>
        <taxon>Paracidovorax</taxon>
    </lineage>
</organism>
<evidence type="ECO:0000313" key="3">
    <source>
        <dbReference type="Proteomes" id="UP000198781"/>
    </source>
</evidence>
<protein>
    <recommendedName>
        <fullName evidence="4">DUF3185 domain-containing protein</fullName>
    </recommendedName>
</protein>
<name>A0A1G6R5I5_9BURK</name>
<keyword evidence="1" id="KW-0812">Transmembrane</keyword>
<keyword evidence="3" id="KW-1185">Reference proteome</keyword>
<accession>A0A1G6R5I5</accession>
<feature type="transmembrane region" description="Helical" evidence="1">
    <location>
        <begin position="21"/>
        <end position="39"/>
    </location>
</feature>
<evidence type="ECO:0000256" key="1">
    <source>
        <dbReference type="SAM" id="Phobius"/>
    </source>
</evidence>
<keyword evidence="1" id="KW-0472">Membrane</keyword>
<feature type="transmembrane region" description="Helical" evidence="1">
    <location>
        <begin position="65"/>
        <end position="84"/>
    </location>
</feature>